<gene>
    <name evidence="2" type="ORF">TraAM80_03652</name>
</gene>
<reference evidence="2 3" key="1">
    <citation type="journal article" date="2018" name="BMC Genomics">
        <title>Genomic comparison of Trypanosoma conorhini and Trypanosoma rangeli to Trypanosoma cruzi strains of high and low virulence.</title>
        <authorList>
            <person name="Bradwell K.R."/>
            <person name="Koparde V.N."/>
            <person name="Matveyev A.V."/>
            <person name="Serrano M.G."/>
            <person name="Alves J.M."/>
            <person name="Parikh H."/>
            <person name="Huang B."/>
            <person name="Lee V."/>
            <person name="Espinosa-Alvarez O."/>
            <person name="Ortiz P.A."/>
            <person name="Costa-Martins A.G."/>
            <person name="Teixeira M.M."/>
            <person name="Buck G.A."/>
        </authorList>
    </citation>
    <scope>NUCLEOTIDE SEQUENCE [LARGE SCALE GENOMIC DNA]</scope>
    <source>
        <strain evidence="2 3">AM80</strain>
    </source>
</reference>
<name>A0A422NN66_TRYRA</name>
<evidence type="ECO:0000313" key="2">
    <source>
        <dbReference type="EMBL" id="RNF06819.1"/>
    </source>
</evidence>
<comment type="caution">
    <text evidence="2">The sequence shown here is derived from an EMBL/GenBank/DDBJ whole genome shotgun (WGS) entry which is preliminary data.</text>
</comment>
<dbReference type="RefSeq" id="XP_029239470.1">
    <property type="nucleotide sequence ID" value="XM_029380606.1"/>
</dbReference>
<dbReference type="EMBL" id="MKGL01000100">
    <property type="protein sequence ID" value="RNF06819.1"/>
    <property type="molecule type" value="Genomic_DNA"/>
</dbReference>
<dbReference type="OMA" id="GEYCARE"/>
<feature type="compositionally biased region" description="Acidic residues" evidence="1">
    <location>
        <begin position="512"/>
        <end position="521"/>
    </location>
</feature>
<evidence type="ECO:0000256" key="1">
    <source>
        <dbReference type="SAM" id="MobiDB-lite"/>
    </source>
</evidence>
<proteinExistence type="predicted"/>
<sequence length="521" mass="58166">MISATEKTRDDALKKATEGLQLLQSADRLVEGTSSLYGERTDMQWAIFSSAMDCLQTACLAYAAETQQRQEDKLSSLRREHEVAVSVLEKKVCIAKAVLKRWSEDEVREAAAVRAFNALHLSSVIKQTCALAADHVSKRQDVALQEELARVEMTVSRRELEMQLLHREEMVHGLIEGHAAFAAHCAVEHAALVEIVREGLASLTDVTQRFMEQWQEQRSLDCLRLEENMRGVLNFWEAGESSTLHGLGSGLLLCAFEIDVIGREVESATKLVLFENHVLVEQDLPLSVNPVVMLMFLEQYKQCAFEELMLHYASLDDARRACSVEVATEALRYEYEVTITALEEHFYHEMHALQKENAELKVNLSNLRDNLEFRVNLDQLEEEIVLRNVQQDTQQRTDGLYFGSQSGNDKVNATKHGRTNAGLGGYLSSFFLRSRAAGSDASPPSVKIMGDPLYNENFDVRGAVSSGRTPAPTARQALRSIHPSHPSLVASSASRVNHVPLSRGKVGHADDSLCDTEDSQR</sequence>
<dbReference type="Proteomes" id="UP000283634">
    <property type="component" value="Unassembled WGS sequence"/>
</dbReference>
<organism evidence="2 3">
    <name type="scientific">Trypanosoma rangeli</name>
    <dbReference type="NCBI Taxonomy" id="5698"/>
    <lineage>
        <taxon>Eukaryota</taxon>
        <taxon>Discoba</taxon>
        <taxon>Euglenozoa</taxon>
        <taxon>Kinetoplastea</taxon>
        <taxon>Metakinetoplastina</taxon>
        <taxon>Trypanosomatida</taxon>
        <taxon>Trypanosomatidae</taxon>
        <taxon>Trypanosoma</taxon>
        <taxon>Herpetosoma</taxon>
    </lineage>
</organism>
<dbReference type="GeneID" id="40327585"/>
<keyword evidence="3" id="KW-1185">Reference proteome</keyword>
<feature type="region of interest" description="Disordered" evidence="1">
    <location>
        <begin position="501"/>
        <end position="521"/>
    </location>
</feature>
<dbReference type="AlphaFoldDB" id="A0A422NN66"/>
<accession>A0A422NN66</accession>
<evidence type="ECO:0000313" key="3">
    <source>
        <dbReference type="Proteomes" id="UP000283634"/>
    </source>
</evidence>
<dbReference type="OrthoDB" id="10429283at2759"/>
<protein>
    <submittedName>
        <fullName evidence="2">Putative kinesin</fullName>
    </submittedName>
</protein>